<dbReference type="CDD" id="cd03789">
    <property type="entry name" value="GT9_LPS_heptosyltransferase"/>
    <property type="match status" value="1"/>
</dbReference>
<dbReference type="Proteomes" id="UP000228987">
    <property type="component" value="Unassembled WGS sequence"/>
</dbReference>
<comment type="similarity">
    <text evidence="3">Belongs to the glycosyltransferase 9 family.</text>
</comment>
<dbReference type="GO" id="GO:0009244">
    <property type="term" value="P:lipopolysaccharide core region biosynthetic process"/>
    <property type="evidence" value="ECO:0007669"/>
    <property type="project" value="TreeGrafter"/>
</dbReference>
<name>A0A2A5CHR8_9GAMM</name>
<dbReference type="EMBL" id="NVWI01000001">
    <property type="protein sequence ID" value="PCJ43434.1"/>
    <property type="molecule type" value="Genomic_DNA"/>
</dbReference>
<dbReference type="FunFam" id="3.40.50.2000:FF:000023">
    <property type="entry name" value="ADP-heptose--LPS heptosyltransferase II"/>
    <property type="match status" value="1"/>
</dbReference>
<keyword evidence="1" id="KW-0328">Glycosyltransferase</keyword>
<dbReference type="GO" id="GO:0008713">
    <property type="term" value="F:ADP-heptose-lipopolysaccharide heptosyltransferase activity"/>
    <property type="evidence" value="ECO:0007669"/>
    <property type="project" value="UniProtKB-EC"/>
</dbReference>
<keyword evidence="2 6" id="KW-0808">Transferase</keyword>
<dbReference type="InterPro" id="IPR051199">
    <property type="entry name" value="LPS_LOS_Heptosyltrfase"/>
</dbReference>
<dbReference type="AlphaFoldDB" id="A0A2A5CHR8"/>
<organism evidence="6 7">
    <name type="scientific">SAR86 cluster bacterium</name>
    <dbReference type="NCBI Taxonomy" id="2030880"/>
    <lineage>
        <taxon>Bacteria</taxon>
        <taxon>Pseudomonadati</taxon>
        <taxon>Pseudomonadota</taxon>
        <taxon>Gammaproteobacteria</taxon>
        <taxon>SAR86 cluster</taxon>
    </lineage>
</organism>
<protein>
    <recommendedName>
        <fullName evidence="4">lipopolysaccharide heptosyltransferase II</fullName>
        <ecNumber evidence="4">2.4.99.24</ecNumber>
    </recommendedName>
</protein>
<dbReference type="PANTHER" id="PTHR30160:SF7">
    <property type="entry name" value="ADP-HEPTOSE--LPS HEPTOSYLTRANSFERASE 2"/>
    <property type="match status" value="1"/>
</dbReference>
<proteinExistence type="inferred from homology"/>
<dbReference type="InterPro" id="IPR002201">
    <property type="entry name" value="Glyco_trans_9"/>
</dbReference>
<dbReference type="GO" id="GO:0005829">
    <property type="term" value="C:cytosol"/>
    <property type="evidence" value="ECO:0007669"/>
    <property type="project" value="TreeGrafter"/>
</dbReference>
<dbReference type="Gene3D" id="3.40.50.2000">
    <property type="entry name" value="Glycogen Phosphorylase B"/>
    <property type="match status" value="2"/>
</dbReference>
<evidence type="ECO:0000256" key="3">
    <source>
        <dbReference type="ARBA" id="ARBA00043995"/>
    </source>
</evidence>
<evidence type="ECO:0000256" key="2">
    <source>
        <dbReference type="ARBA" id="ARBA00022679"/>
    </source>
</evidence>
<comment type="catalytic activity">
    <reaction evidence="5">
        <text>an L-alpha-D-Hep-(1-&gt;5)-[alpha-Kdo-(2-&gt;4)]-alpha-Kdo-(2-&gt;6)-lipid A + ADP-L-glycero-beta-D-manno-heptose = an L-alpha-D-Hep-(1-&gt;3)-L-alpha-D-Hep-(1-&gt;5)-[alpha-Kdo-(2-&gt;4)]-alpha-Kdo-(2-&gt;6)-lipid A + ADP + H(+)</text>
        <dbReference type="Rhea" id="RHEA:74071"/>
        <dbReference type="ChEBI" id="CHEBI:15378"/>
        <dbReference type="ChEBI" id="CHEBI:61506"/>
        <dbReference type="ChEBI" id="CHEBI:193068"/>
        <dbReference type="ChEBI" id="CHEBI:193069"/>
        <dbReference type="ChEBI" id="CHEBI:456216"/>
        <dbReference type="EC" id="2.4.99.24"/>
    </reaction>
</comment>
<reference evidence="7" key="1">
    <citation type="submission" date="2017-08" db="EMBL/GenBank/DDBJ databases">
        <title>A dynamic microbial community with high functional redundancy inhabits the cold, oxic subseafloor aquifer.</title>
        <authorList>
            <person name="Tully B.J."/>
            <person name="Wheat C.G."/>
            <person name="Glazer B.T."/>
            <person name="Huber J.A."/>
        </authorList>
    </citation>
    <scope>NUCLEOTIDE SEQUENCE [LARGE SCALE GENOMIC DNA]</scope>
</reference>
<gene>
    <name evidence="6" type="primary">waaF</name>
    <name evidence="6" type="ORF">COA71_00745</name>
</gene>
<comment type="caution">
    <text evidence="6">The sequence shown here is derived from an EMBL/GenBank/DDBJ whole genome shotgun (WGS) entry which is preliminary data.</text>
</comment>
<dbReference type="NCBIfam" id="TIGR02195">
    <property type="entry name" value="heptsyl_trn_II"/>
    <property type="match status" value="1"/>
</dbReference>
<sequence>MKVLIIGPSWIGDMVMAQSLFRCLHALDSQTVIDVLALDWTRELLARMPEVNQAITMPIGHGKLALGKRRLLGKALQAEGYQQAIVLPNSFKSALIPFFAKIPKRTGWRGEARGWLLNDCRKLDKQRYPLMVERFAALGVPANFSLSEPALPEPLLRPALKVSTDTQAVLDKFELQNNRPITIFCPGAEFGSSKKWPEAHFAQVADSLINAGKQVWLMGSKNDAQTTKNIIDTIQPEHKKYCVSLAGLTSIGEAIDLMSLAQTVVSNDSGLMHIAAALDKSLVVVYGSTSAEFTPPLSGRVEILNLKLPCSPCFKRECPLGHHDCLNTLSPMLVLDAIRKINSEINSEIGEA</sequence>
<evidence type="ECO:0000313" key="7">
    <source>
        <dbReference type="Proteomes" id="UP000228987"/>
    </source>
</evidence>
<dbReference type="EC" id="2.4.99.24" evidence="4"/>
<dbReference type="SUPFAM" id="SSF53756">
    <property type="entry name" value="UDP-Glycosyltransferase/glycogen phosphorylase"/>
    <property type="match status" value="1"/>
</dbReference>
<dbReference type="PANTHER" id="PTHR30160">
    <property type="entry name" value="TETRAACYLDISACCHARIDE 4'-KINASE-RELATED"/>
    <property type="match status" value="1"/>
</dbReference>
<accession>A0A2A5CHR8</accession>
<dbReference type="Pfam" id="PF01075">
    <property type="entry name" value="Glyco_transf_9"/>
    <property type="match status" value="1"/>
</dbReference>
<dbReference type="InterPro" id="IPR011910">
    <property type="entry name" value="RfaF"/>
</dbReference>
<evidence type="ECO:0000256" key="5">
    <source>
        <dbReference type="ARBA" id="ARBA00047503"/>
    </source>
</evidence>
<evidence type="ECO:0000313" key="6">
    <source>
        <dbReference type="EMBL" id="PCJ43434.1"/>
    </source>
</evidence>
<evidence type="ECO:0000256" key="1">
    <source>
        <dbReference type="ARBA" id="ARBA00022676"/>
    </source>
</evidence>
<evidence type="ECO:0000256" key="4">
    <source>
        <dbReference type="ARBA" id="ARBA00044042"/>
    </source>
</evidence>